<feature type="compositionally biased region" description="Basic and acidic residues" evidence="1">
    <location>
        <begin position="117"/>
        <end position="126"/>
    </location>
</feature>
<dbReference type="EMBL" id="MK838113">
    <property type="protein sequence ID" value="QDH46689.1"/>
    <property type="molecule type" value="Genomic_DNA"/>
</dbReference>
<accession>A0A514A095</accession>
<sequence length="132" mass="14118">MGPVEKESGQSAALFCHDSVLPFNRSQILKPMSRDSLTAHSALTTTGSITASSGRDGSWILNALRTVFAASLRPRATVETLPPVSIADPVAAATRSPKFIGAPPYELETSPHAPAAKHNDEDRDPGHWSPYR</sequence>
<keyword evidence="3" id="KW-1185">Reference proteome</keyword>
<feature type="region of interest" description="Disordered" evidence="1">
    <location>
        <begin position="100"/>
        <end position="132"/>
    </location>
</feature>
<gene>
    <name evidence="2" type="ORF">LAh7_44</name>
</gene>
<name>A0A514A095_9CAUD</name>
<protein>
    <submittedName>
        <fullName evidence="2">Uncharacterized protein</fullName>
    </submittedName>
</protein>
<evidence type="ECO:0000313" key="3">
    <source>
        <dbReference type="Proteomes" id="UP000318298"/>
    </source>
</evidence>
<organism evidence="2 3">
    <name type="scientific">Aeromonas phage LAh_7</name>
    <dbReference type="NCBI Taxonomy" id="2591031"/>
    <lineage>
        <taxon>Viruses</taxon>
        <taxon>Duplodnaviria</taxon>
        <taxon>Heunggongvirae</taxon>
        <taxon>Uroviricota</taxon>
        <taxon>Caudoviricetes</taxon>
        <taxon>Casjensviridae</taxon>
        <taxon>Sharonstreetvirus</taxon>
        <taxon>Sharonstreetvirus LAh7</taxon>
    </lineage>
</organism>
<reference evidence="2 3" key="1">
    <citation type="submission" date="2019-04" db="EMBL/GenBank/DDBJ databases">
        <title>Novel bacteriophages capable of disrupting biofilms from clinical strains of Aeromonas hydrophila with intrinsic antibiotic resistance.</title>
        <authorList>
            <person name="Kabwe M."/>
            <person name="Brown T.L."/>
            <person name="Speirs L."/>
            <person name="Ku H."/>
            <person name="Leach M."/>
            <person name="Chan H.T."/>
            <person name="Petrovski S."/>
            <person name="Lock P."/>
            <person name="Tucci J."/>
        </authorList>
    </citation>
    <scope>NUCLEOTIDE SEQUENCE [LARGE SCALE GENOMIC DNA]</scope>
</reference>
<proteinExistence type="predicted"/>
<evidence type="ECO:0000313" key="2">
    <source>
        <dbReference type="EMBL" id="QDH46689.1"/>
    </source>
</evidence>
<evidence type="ECO:0000256" key="1">
    <source>
        <dbReference type="SAM" id="MobiDB-lite"/>
    </source>
</evidence>
<dbReference type="Proteomes" id="UP000318298">
    <property type="component" value="Segment"/>
</dbReference>